<evidence type="ECO:0008006" key="3">
    <source>
        <dbReference type="Google" id="ProtNLM"/>
    </source>
</evidence>
<sequence>MRRQERVGVTAALTAAATGLILVACTNQVPGDAQANQADLASYTSEVAASSAARVEKANDTACDGLRAANKSSVTAFNAYIDASNSRAPDTDAKADEAVTTLRNNAKDLGRKITNDVIPSLATPLRAYRDNTNTLADTLERRAPTDELNGVIDTFNAAKDTAIDVCKPYGN</sequence>
<dbReference type="OrthoDB" id="4568828at2"/>
<keyword evidence="2" id="KW-1185">Reference proteome</keyword>
<accession>U5E8B6</accession>
<dbReference type="eggNOG" id="ENOG5032F3I">
    <property type="taxonomic scope" value="Bacteria"/>
</dbReference>
<dbReference type="STRING" id="1824.SAMN05444423_1011368"/>
<evidence type="ECO:0000313" key="1">
    <source>
        <dbReference type="EMBL" id="GAD82656.1"/>
    </source>
</evidence>
<dbReference type="PROSITE" id="PS51257">
    <property type="entry name" value="PROKAR_LIPOPROTEIN"/>
    <property type="match status" value="1"/>
</dbReference>
<organism evidence="1 2">
    <name type="scientific">Nocardia asteroides NBRC 15531</name>
    <dbReference type="NCBI Taxonomy" id="1110697"/>
    <lineage>
        <taxon>Bacteria</taxon>
        <taxon>Bacillati</taxon>
        <taxon>Actinomycetota</taxon>
        <taxon>Actinomycetes</taxon>
        <taxon>Mycobacteriales</taxon>
        <taxon>Nocardiaceae</taxon>
        <taxon>Nocardia</taxon>
    </lineage>
</organism>
<protein>
    <recommendedName>
        <fullName evidence="3">Lipoprotein</fullName>
    </recommendedName>
</protein>
<dbReference type="GeneID" id="91519597"/>
<dbReference type="EMBL" id="BAFO02000012">
    <property type="protein sequence ID" value="GAD82656.1"/>
    <property type="molecule type" value="Genomic_DNA"/>
</dbReference>
<proteinExistence type="predicted"/>
<evidence type="ECO:0000313" key="2">
    <source>
        <dbReference type="Proteomes" id="UP000017048"/>
    </source>
</evidence>
<name>U5E8B6_NOCAS</name>
<comment type="caution">
    <text evidence="1">The sequence shown here is derived from an EMBL/GenBank/DDBJ whole genome shotgun (WGS) entry which is preliminary data.</text>
</comment>
<dbReference type="AlphaFoldDB" id="U5E8B6"/>
<reference evidence="1 2" key="1">
    <citation type="journal article" date="2014" name="BMC Genomics">
        <title>Genome based analysis of type-I polyketide synthase and nonribosomal peptide synthetase gene clusters in seven strains of five representative Nocardia species.</title>
        <authorList>
            <person name="Komaki H."/>
            <person name="Ichikawa N."/>
            <person name="Hosoyama A."/>
            <person name="Takahashi-Nakaguchi A."/>
            <person name="Matsuzawa T."/>
            <person name="Suzuki K."/>
            <person name="Fujita N."/>
            <person name="Gonoi T."/>
        </authorList>
    </citation>
    <scope>NUCLEOTIDE SEQUENCE [LARGE SCALE GENOMIC DNA]</scope>
    <source>
        <strain evidence="1 2">NBRC 15531</strain>
    </source>
</reference>
<dbReference type="Proteomes" id="UP000017048">
    <property type="component" value="Unassembled WGS sequence"/>
</dbReference>
<dbReference type="RefSeq" id="WP_022565803.1">
    <property type="nucleotide sequence ID" value="NZ_BAFO02000012.1"/>
</dbReference>
<gene>
    <name evidence="1" type="ORF">NCAST_12_00080</name>
</gene>